<keyword evidence="2" id="KW-1185">Reference proteome</keyword>
<dbReference type="NCBIfam" id="NF038403">
    <property type="entry name" value="perm_prefix_1"/>
    <property type="match status" value="1"/>
</dbReference>
<dbReference type="InterPro" id="IPR047928">
    <property type="entry name" value="Perm_prefix_1"/>
</dbReference>
<comment type="caution">
    <text evidence="1">The sequence shown here is derived from an EMBL/GenBank/DDBJ whole genome shotgun (WGS) entry which is preliminary data.</text>
</comment>
<accession>A0ABQ2ERQ7</accession>
<organism evidence="1 2">
    <name type="scientific">Deinococcus malanensis</name>
    <dbReference type="NCBI Taxonomy" id="1706855"/>
    <lineage>
        <taxon>Bacteria</taxon>
        <taxon>Thermotogati</taxon>
        <taxon>Deinococcota</taxon>
        <taxon>Deinococci</taxon>
        <taxon>Deinococcales</taxon>
        <taxon>Deinococcaceae</taxon>
        <taxon>Deinococcus</taxon>
    </lineage>
</organism>
<evidence type="ECO:0000313" key="2">
    <source>
        <dbReference type="Proteomes" id="UP000647587"/>
    </source>
</evidence>
<gene>
    <name evidence="1" type="ORF">GCM10008955_15060</name>
</gene>
<name>A0ABQ2ERQ7_9DEIO</name>
<protein>
    <submittedName>
        <fullName evidence="1">Uncharacterized protein</fullName>
    </submittedName>
</protein>
<evidence type="ECO:0000313" key="1">
    <source>
        <dbReference type="EMBL" id="GGK22527.1"/>
    </source>
</evidence>
<reference evidence="2" key="1">
    <citation type="journal article" date="2019" name="Int. J. Syst. Evol. Microbiol.">
        <title>The Global Catalogue of Microorganisms (GCM) 10K type strain sequencing project: providing services to taxonomists for standard genome sequencing and annotation.</title>
        <authorList>
            <consortium name="The Broad Institute Genomics Platform"/>
            <consortium name="The Broad Institute Genome Sequencing Center for Infectious Disease"/>
            <person name="Wu L."/>
            <person name="Ma J."/>
        </authorList>
    </citation>
    <scope>NUCLEOTIDE SEQUENCE [LARGE SCALE GENOMIC DNA]</scope>
    <source>
        <strain evidence="2">JCM 30331</strain>
    </source>
</reference>
<sequence length="387" mass="42037">MSMPDSSPELRRYLARATRGLWGKRREEVYAELEEHVLERADHLMVFGVPQQEALSRALSELGPPGRLSAGMNQVYLMPKLIQMSALSALTAVLVSLSLSLLAEGNAQVAIANLPMPPSCAVSSKGMKSNAMTEIVSQKGNVYCYRFRNAKPMTYLDLNSLEQTLKPMGVTVSREGKQTLLKFPGATGTAQLKANTVRGNDRYARLEELPYHFSGTGLPVTLTGWTNPTVQVGETKFKLGTPGSSVPGSLIYQNVMLDIGRDLKITGKGVTLSARAWRDSSSARYFTHTVQVDAPEGTVVGIFSRDERGSALIDEAPVDGKGQVQLFSSREKLRYVTDPGKLTPYLSSGQGQALLVRLTGLIVAPSEKQNDKYTVIQPKTATSSGVR</sequence>
<dbReference type="Proteomes" id="UP000647587">
    <property type="component" value="Unassembled WGS sequence"/>
</dbReference>
<proteinExistence type="predicted"/>
<dbReference type="EMBL" id="BMPP01000005">
    <property type="protein sequence ID" value="GGK22527.1"/>
    <property type="molecule type" value="Genomic_DNA"/>
</dbReference>